<comment type="caution">
    <text evidence="5">The sequence shown here is derived from an EMBL/GenBank/DDBJ whole genome shotgun (WGS) entry which is preliminary data.</text>
</comment>
<dbReference type="RefSeq" id="WP_190291503.1">
    <property type="nucleotide sequence ID" value="NZ_JABFCZ010000011.1"/>
</dbReference>
<protein>
    <submittedName>
        <fullName evidence="5">Imelysin family protein</fullName>
    </submittedName>
</protein>
<gene>
    <name evidence="5" type="ORF">HK439_10970</name>
</gene>
<accession>A0A926S5S2</accession>
<name>A0A926S5S2_9HYPH</name>
<evidence type="ECO:0000256" key="2">
    <source>
        <dbReference type="ARBA" id="ARBA00022729"/>
    </source>
</evidence>
<dbReference type="AlphaFoldDB" id="A0A926S5S2"/>
<organism evidence="5 6">
    <name type="scientific">Roseibium aggregatum</name>
    <dbReference type="NCBI Taxonomy" id="187304"/>
    <lineage>
        <taxon>Bacteria</taxon>
        <taxon>Pseudomonadati</taxon>
        <taxon>Pseudomonadota</taxon>
        <taxon>Alphaproteobacteria</taxon>
        <taxon>Hyphomicrobiales</taxon>
        <taxon>Stappiaceae</taxon>
        <taxon>Roseibium</taxon>
    </lineage>
</organism>
<evidence type="ECO:0000313" key="5">
    <source>
        <dbReference type="EMBL" id="MBD1546786.1"/>
    </source>
</evidence>
<dbReference type="CDD" id="cd14659">
    <property type="entry name" value="Imelysin-like_IPPA"/>
    <property type="match status" value="1"/>
</dbReference>
<dbReference type="EMBL" id="JABFCZ010000011">
    <property type="protein sequence ID" value="MBD1546786.1"/>
    <property type="molecule type" value="Genomic_DNA"/>
</dbReference>
<dbReference type="GO" id="GO:0030313">
    <property type="term" value="C:cell envelope"/>
    <property type="evidence" value="ECO:0007669"/>
    <property type="project" value="UniProtKB-SubCell"/>
</dbReference>
<dbReference type="Gene3D" id="1.20.1420.20">
    <property type="entry name" value="M75 peptidase, HXXE motif"/>
    <property type="match status" value="1"/>
</dbReference>
<dbReference type="InterPro" id="IPR034984">
    <property type="entry name" value="Imelysin-like_IPPA"/>
</dbReference>
<dbReference type="InterPro" id="IPR018976">
    <property type="entry name" value="Imelysin-like"/>
</dbReference>
<reference evidence="5" key="1">
    <citation type="submission" date="2020-05" db="EMBL/GenBank/DDBJ databases">
        <title>Identification of trans-AT polyketide cluster in two marine bacteria, producers of a novel glutaramide-containing polyketide sesbanimide D and analogs.</title>
        <authorList>
            <person name="Kacar D."/>
            <person name="Rodriguez P."/>
            <person name="Canedo L."/>
            <person name="Gonzalez E."/>
            <person name="Galan B."/>
            <person name="De La Calle F."/>
            <person name="Garcia J.L."/>
        </authorList>
    </citation>
    <scope>NUCLEOTIDE SEQUENCE</scope>
    <source>
        <strain evidence="5">PHM038</strain>
    </source>
</reference>
<evidence type="ECO:0000256" key="3">
    <source>
        <dbReference type="SAM" id="SignalP"/>
    </source>
</evidence>
<sequence>MRFLIFAACIWTIAGPAGAQDFSANITSSIEGYIRPAADGFASAADDLPPAIDAVCAETTAETKAVFAKKYGDAVTAFAKISFLRYGPLLEDDRLNRLAFMPDPRGIAQRQIRKILATKDETATDAAALKDKSVAVQGLTALQLIAFDKDGEVALGDPGKTRDFICGYAKAIAVNVAQVADDVAAAWDDPDGYSSVLLSPGSKNDHVRTSKDAMEVIFNALVTGLVIAKDQDVLPALGKGPDSAKPNRVPFSRSGNGIAYVGAELKGIEDALRVAGFEPVLDEEYAWIPDSIYFEFGNAQNLLAGIAPPIRQSIEDGDTYNKLKVLTLTINSLRDTMAGELAGALSLSGGFNALDGD</sequence>
<keyword evidence="2 3" id="KW-0732">Signal</keyword>
<evidence type="ECO:0000256" key="1">
    <source>
        <dbReference type="ARBA" id="ARBA00004196"/>
    </source>
</evidence>
<feature type="signal peptide" evidence="3">
    <location>
        <begin position="1"/>
        <end position="19"/>
    </location>
</feature>
<evidence type="ECO:0000259" key="4">
    <source>
        <dbReference type="Pfam" id="PF09375"/>
    </source>
</evidence>
<evidence type="ECO:0000313" key="6">
    <source>
        <dbReference type="Proteomes" id="UP000598467"/>
    </source>
</evidence>
<dbReference type="Proteomes" id="UP000598467">
    <property type="component" value="Unassembled WGS sequence"/>
</dbReference>
<comment type="subcellular location">
    <subcellularLocation>
        <location evidence="1">Cell envelope</location>
    </subcellularLocation>
</comment>
<proteinExistence type="predicted"/>
<dbReference type="InterPro" id="IPR038352">
    <property type="entry name" value="Imelysin_sf"/>
</dbReference>
<dbReference type="Pfam" id="PF09375">
    <property type="entry name" value="Peptidase_M75"/>
    <property type="match status" value="1"/>
</dbReference>
<feature type="domain" description="Imelysin-like" evidence="4">
    <location>
        <begin position="35"/>
        <end position="334"/>
    </location>
</feature>
<feature type="chain" id="PRO_5037035778" evidence="3">
    <location>
        <begin position="20"/>
        <end position="357"/>
    </location>
</feature>